<keyword evidence="7 8" id="KW-0472">Membrane</keyword>
<proteinExistence type="predicted"/>
<dbReference type="AlphaFoldDB" id="A0A840E726"/>
<feature type="transmembrane region" description="Helical" evidence="8">
    <location>
        <begin position="149"/>
        <end position="167"/>
    </location>
</feature>
<keyword evidence="2" id="KW-1003">Cell membrane</keyword>
<evidence type="ECO:0000256" key="1">
    <source>
        <dbReference type="ARBA" id="ARBA00004236"/>
    </source>
</evidence>
<dbReference type="GO" id="GO:0051607">
    <property type="term" value="P:defense response to virus"/>
    <property type="evidence" value="ECO:0007669"/>
    <property type="project" value="UniProtKB-KW"/>
</dbReference>
<keyword evidence="6" id="KW-0051">Antiviral defense</keyword>
<dbReference type="Proteomes" id="UP000576209">
    <property type="component" value="Unassembled WGS sequence"/>
</dbReference>
<sequence length="168" mass="18884">MDEKTENYWRILDANLEWIRYSDAKATGILTIYGVIITVAFTKMIDILEVISGSWVLIGLTTISGLCSLVAIYFGFRSISPRLVSLHNSSIIFFGSILEHSKNIQEFREYSHRVLDSPKGLDDDLAGQIYINARIAAAKFQNVSSSIRFFIASFLILLAEMVLILLLS</sequence>
<keyword evidence="5 8" id="KW-1133">Transmembrane helix</keyword>
<dbReference type="Pfam" id="PF18967">
    <property type="entry name" value="PycTM"/>
    <property type="match status" value="1"/>
</dbReference>
<dbReference type="InterPro" id="IPR043760">
    <property type="entry name" value="PycTM_dom"/>
</dbReference>
<keyword evidence="3 8" id="KW-0812">Transmembrane</keyword>
<name>A0A840E726_9BACT</name>
<comment type="caution">
    <text evidence="10">The sequence shown here is derived from an EMBL/GenBank/DDBJ whole genome shotgun (WGS) entry which is preliminary data.</text>
</comment>
<dbReference type="GO" id="GO:0005886">
    <property type="term" value="C:plasma membrane"/>
    <property type="evidence" value="ECO:0007669"/>
    <property type="project" value="UniProtKB-SubCell"/>
</dbReference>
<accession>A0A840E726</accession>
<organism evidence="10 11">
    <name type="scientific">Neolewinella aquimaris</name>
    <dbReference type="NCBI Taxonomy" id="1835722"/>
    <lineage>
        <taxon>Bacteria</taxon>
        <taxon>Pseudomonadati</taxon>
        <taxon>Bacteroidota</taxon>
        <taxon>Saprospiria</taxon>
        <taxon>Saprospirales</taxon>
        <taxon>Lewinellaceae</taxon>
        <taxon>Neolewinella</taxon>
    </lineage>
</organism>
<dbReference type="GO" id="GO:0000166">
    <property type="term" value="F:nucleotide binding"/>
    <property type="evidence" value="ECO:0007669"/>
    <property type="project" value="UniProtKB-KW"/>
</dbReference>
<evidence type="ECO:0000313" key="10">
    <source>
        <dbReference type="EMBL" id="MBB4079425.1"/>
    </source>
</evidence>
<protein>
    <recommendedName>
        <fullName evidence="9">Pycsar effector protein domain-containing protein</fullName>
    </recommendedName>
</protein>
<evidence type="ECO:0000313" key="11">
    <source>
        <dbReference type="Proteomes" id="UP000576209"/>
    </source>
</evidence>
<reference evidence="10 11" key="1">
    <citation type="submission" date="2020-08" db="EMBL/GenBank/DDBJ databases">
        <title>Genomic Encyclopedia of Type Strains, Phase IV (KMG-IV): sequencing the most valuable type-strain genomes for metagenomic binning, comparative biology and taxonomic classification.</title>
        <authorList>
            <person name="Goeker M."/>
        </authorList>
    </citation>
    <scope>NUCLEOTIDE SEQUENCE [LARGE SCALE GENOMIC DNA]</scope>
    <source>
        <strain evidence="10 11">DSM 105137</strain>
    </source>
</reference>
<feature type="transmembrane region" description="Helical" evidence="8">
    <location>
        <begin position="54"/>
        <end position="76"/>
    </location>
</feature>
<evidence type="ECO:0000256" key="2">
    <source>
        <dbReference type="ARBA" id="ARBA00022475"/>
    </source>
</evidence>
<feature type="domain" description="Pycsar effector protein" evidence="9">
    <location>
        <begin position="8"/>
        <end position="164"/>
    </location>
</feature>
<gene>
    <name evidence="10" type="ORF">GGR28_002045</name>
</gene>
<feature type="transmembrane region" description="Helical" evidence="8">
    <location>
        <begin position="28"/>
        <end position="48"/>
    </location>
</feature>
<evidence type="ECO:0000256" key="7">
    <source>
        <dbReference type="ARBA" id="ARBA00023136"/>
    </source>
</evidence>
<dbReference type="RefSeq" id="WP_183495667.1">
    <property type="nucleotide sequence ID" value="NZ_JACIFF010000004.1"/>
</dbReference>
<evidence type="ECO:0000256" key="8">
    <source>
        <dbReference type="SAM" id="Phobius"/>
    </source>
</evidence>
<comment type="subcellular location">
    <subcellularLocation>
        <location evidence="1">Cell membrane</location>
    </subcellularLocation>
</comment>
<keyword evidence="4" id="KW-0547">Nucleotide-binding</keyword>
<evidence type="ECO:0000256" key="4">
    <source>
        <dbReference type="ARBA" id="ARBA00022741"/>
    </source>
</evidence>
<evidence type="ECO:0000256" key="5">
    <source>
        <dbReference type="ARBA" id="ARBA00022989"/>
    </source>
</evidence>
<evidence type="ECO:0000259" key="9">
    <source>
        <dbReference type="Pfam" id="PF18967"/>
    </source>
</evidence>
<keyword evidence="11" id="KW-1185">Reference proteome</keyword>
<evidence type="ECO:0000256" key="3">
    <source>
        <dbReference type="ARBA" id="ARBA00022692"/>
    </source>
</evidence>
<evidence type="ECO:0000256" key="6">
    <source>
        <dbReference type="ARBA" id="ARBA00023118"/>
    </source>
</evidence>
<dbReference type="EMBL" id="JACIFF010000004">
    <property type="protein sequence ID" value="MBB4079425.1"/>
    <property type="molecule type" value="Genomic_DNA"/>
</dbReference>